<keyword evidence="13" id="KW-1185">Reference proteome</keyword>
<sequence length="354" mass="39837">MTLPAKQLPKLDGCYGRDGSMTAEGHNVDANLLGIGRDHGHYFAKKTFGKPTYCHHCCDKIWGMLTQGYACEVDHGIVRDISDQRPESKLYIYRESSIRYLGESTQTGMVVCNFVCHEKCLKTVVSYCSGVALQLIKSMKLVAITKDLLQIWVDAIHNSGARKKANPVAHTWSQPGLIKRKFCCVCRKRTDEALSLECEVCEYYVHVDCSDLAVSDCKEAATYVPNLDLTTHEQFHHMREGNLPKDSKCVVCKKSCWSAECLAGMRCEWCGQTAHAVCYRQMSKECDFGVLRKIMLPPSSLTIPRTELPMEQLLAITANDPPQSRKGQTIALSFPFLYKDLYDLSSTVIIHSRF</sequence>
<evidence type="ECO:0000256" key="4">
    <source>
        <dbReference type="ARBA" id="ARBA00022723"/>
    </source>
</evidence>
<feature type="domain" description="Phorbol-ester/DAG-type" evidence="11">
    <location>
        <begin position="40"/>
        <end position="128"/>
    </location>
</feature>
<evidence type="ECO:0000256" key="8">
    <source>
        <dbReference type="ARBA" id="ARBA00022777"/>
    </source>
</evidence>
<comment type="similarity">
    <text evidence="1">Belongs to the eukaryotic diacylglycerol kinase family.</text>
</comment>
<dbReference type="InterPro" id="IPR020454">
    <property type="entry name" value="DAG/PE-bd"/>
</dbReference>
<evidence type="ECO:0000256" key="2">
    <source>
        <dbReference type="ARBA" id="ARBA00012133"/>
    </source>
</evidence>
<proteinExistence type="inferred from homology"/>
<dbReference type="PANTHER" id="PTHR11255:SF54">
    <property type="entry name" value="DIACYLGLYCEROL KINASE THETA"/>
    <property type="match status" value="1"/>
</dbReference>
<evidence type="ECO:0000313" key="12">
    <source>
        <dbReference type="EMBL" id="PIO77604.1"/>
    </source>
</evidence>
<dbReference type="FunFam" id="3.30.60.20:FF:000002">
    <property type="entry name" value="Diacylglycerol kinase"/>
    <property type="match status" value="1"/>
</dbReference>
<feature type="domain" description="Phorbol-ester/DAG-type" evidence="11">
    <location>
        <begin position="169"/>
        <end position="217"/>
    </location>
</feature>
<evidence type="ECO:0000256" key="6">
    <source>
        <dbReference type="ARBA" id="ARBA00022741"/>
    </source>
</evidence>
<dbReference type="EC" id="2.7.1.107" evidence="2"/>
<keyword evidence="8" id="KW-0418">Kinase</keyword>
<keyword evidence="5" id="KW-0677">Repeat</keyword>
<accession>A0A2G9V537</accession>
<keyword evidence="9" id="KW-0862">Zinc</keyword>
<dbReference type="OrthoDB" id="242257at2759"/>
<evidence type="ECO:0000313" key="13">
    <source>
        <dbReference type="Proteomes" id="UP000230423"/>
    </source>
</evidence>
<evidence type="ECO:0000256" key="5">
    <source>
        <dbReference type="ARBA" id="ARBA00022737"/>
    </source>
</evidence>
<keyword evidence="7" id="KW-0863">Zinc-finger</keyword>
<evidence type="ECO:0000259" key="11">
    <source>
        <dbReference type="PROSITE" id="PS50081"/>
    </source>
</evidence>
<dbReference type="InterPro" id="IPR002219">
    <property type="entry name" value="PKC_DAG/PE"/>
</dbReference>
<dbReference type="AlphaFoldDB" id="A0A2G9V537"/>
<keyword evidence="6" id="KW-0547">Nucleotide-binding</keyword>
<organism evidence="12 13">
    <name type="scientific">Teladorsagia circumcincta</name>
    <name type="common">Brown stomach worm</name>
    <name type="synonym">Ostertagia circumcincta</name>
    <dbReference type="NCBI Taxonomy" id="45464"/>
    <lineage>
        <taxon>Eukaryota</taxon>
        <taxon>Metazoa</taxon>
        <taxon>Ecdysozoa</taxon>
        <taxon>Nematoda</taxon>
        <taxon>Chromadorea</taxon>
        <taxon>Rhabditida</taxon>
        <taxon>Rhabditina</taxon>
        <taxon>Rhabditomorpha</taxon>
        <taxon>Strongyloidea</taxon>
        <taxon>Trichostrongylidae</taxon>
        <taxon>Teladorsagia</taxon>
    </lineage>
</organism>
<dbReference type="GO" id="GO:0005524">
    <property type="term" value="F:ATP binding"/>
    <property type="evidence" value="ECO:0007669"/>
    <property type="project" value="UniProtKB-KW"/>
</dbReference>
<dbReference type="SUPFAM" id="SSF57889">
    <property type="entry name" value="Cysteine-rich domain"/>
    <property type="match status" value="3"/>
</dbReference>
<keyword evidence="4" id="KW-0479">Metal-binding</keyword>
<gene>
    <name evidence="12" type="ORF">TELCIR_00267</name>
</gene>
<keyword evidence="10" id="KW-0067">ATP-binding</keyword>
<evidence type="ECO:0000256" key="9">
    <source>
        <dbReference type="ARBA" id="ARBA00022833"/>
    </source>
</evidence>
<dbReference type="GO" id="GO:0016020">
    <property type="term" value="C:membrane"/>
    <property type="evidence" value="ECO:0007669"/>
    <property type="project" value="UniProtKB-SubCell"/>
</dbReference>
<evidence type="ECO:0000256" key="3">
    <source>
        <dbReference type="ARBA" id="ARBA00022679"/>
    </source>
</evidence>
<reference evidence="12 13" key="1">
    <citation type="submission" date="2015-09" db="EMBL/GenBank/DDBJ databases">
        <title>Draft genome of the parasitic nematode Teladorsagia circumcincta isolate WARC Sus (inbred).</title>
        <authorList>
            <person name="Mitreva M."/>
        </authorList>
    </citation>
    <scope>NUCLEOTIDE SEQUENCE [LARGE SCALE GENOMIC DNA]</scope>
    <source>
        <strain evidence="12 13">S</strain>
    </source>
</reference>
<dbReference type="EMBL" id="KZ344991">
    <property type="protein sequence ID" value="PIO77604.1"/>
    <property type="molecule type" value="Genomic_DNA"/>
</dbReference>
<evidence type="ECO:0000256" key="7">
    <source>
        <dbReference type="ARBA" id="ARBA00022771"/>
    </source>
</evidence>
<evidence type="ECO:0000256" key="1">
    <source>
        <dbReference type="ARBA" id="ARBA00009280"/>
    </source>
</evidence>
<dbReference type="GO" id="GO:0008270">
    <property type="term" value="F:zinc ion binding"/>
    <property type="evidence" value="ECO:0007669"/>
    <property type="project" value="UniProtKB-KW"/>
</dbReference>
<dbReference type="CDD" id="cd20804">
    <property type="entry name" value="C1_DGKtheta_typeV_rpt2"/>
    <property type="match status" value="1"/>
</dbReference>
<dbReference type="Gene3D" id="3.30.60.20">
    <property type="match status" value="3"/>
</dbReference>
<protein>
    <recommendedName>
        <fullName evidence="2">diacylglycerol kinase (ATP)</fullName>
        <ecNumber evidence="2">2.7.1.107</ecNumber>
    </recommendedName>
</protein>
<feature type="domain" description="Phorbol-ester/DAG-type" evidence="11">
    <location>
        <begin position="235"/>
        <end position="286"/>
    </location>
</feature>
<dbReference type="CDD" id="cd20854">
    <property type="entry name" value="C1_DGKtheta_typeV_rpt3"/>
    <property type="match status" value="1"/>
</dbReference>
<dbReference type="InterPro" id="IPR046349">
    <property type="entry name" value="C1-like_sf"/>
</dbReference>
<dbReference type="InterPro" id="IPR037607">
    <property type="entry name" value="DGK"/>
</dbReference>
<dbReference type="GO" id="GO:0007165">
    <property type="term" value="P:signal transduction"/>
    <property type="evidence" value="ECO:0007669"/>
    <property type="project" value="InterPro"/>
</dbReference>
<dbReference type="Pfam" id="PF00130">
    <property type="entry name" value="C1_1"/>
    <property type="match status" value="3"/>
</dbReference>
<dbReference type="PRINTS" id="PR00008">
    <property type="entry name" value="DAGPEDOMAIN"/>
</dbReference>
<keyword evidence="3" id="KW-0808">Transferase</keyword>
<dbReference type="PROSITE" id="PS00479">
    <property type="entry name" value="ZF_DAG_PE_1"/>
    <property type="match status" value="1"/>
</dbReference>
<dbReference type="GO" id="GO:0004143">
    <property type="term" value="F:ATP-dependent diacylglycerol kinase activity"/>
    <property type="evidence" value="ECO:0007669"/>
    <property type="project" value="UniProtKB-EC"/>
</dbReference>
<evidence type="ECO:0000256" key="10">
    <source>
        <dbReference type="ARBA" id="ARBA00022840"/>
    </source>
</evidence>
<name>A0A2G9V537_TELCI</name>
<dbReference type="Proteomes" id="UP000230423">
    <property type="component" value="Unassembled WGS sequence"/>
</dbReference>
<dbReference type="SMART" id="SM00109">
    <property type="entry name" value="C1"/>
    <property type="match status" value="3"/>
</dbReference>
<dbReference type="PANTHER" id="PTHR11255">
    <property type="entry name" value="DIACYLGLYCEROL KINASE"/>
    <property type="match status" value="1"/>
</dbReference>
<dbReference type="PROSITE" id="PS50081">
    <property type="entry name" value="ZF_DAG_PE_2"/>
    <property type="match status" value="3"/>
</dbReference>